<dbReference type="AlphaFoldDB" id="A0A916NRD1"/>
<dbReference type="Pfam" id="PF19300">
    <property type="entry name" value="BPD_transp_1_N"/>
    <property type="match status" value="1"/>
</dbReference>
<dbReference type="InterPro" id="IPR000515">
    <property type="entry name" value="MetI-like"/>
</dbReference>
<keyword evidence="5 11" id="KW-0812">Transmembrane</keyword>
<evidence type="ECO:0000256" key="8">
    <source>
        <dbReference type="ARBA" id="ARBA00023136"/>
    </source>
</evidence>
<name>A0A916NRD1_9BACL</name>
<evidence type="ECO:0000256" key="7">
    <source>
        <dbReference type="ARBA" id="ARBA00023112"/>
    </source>
</evidence>
<dbReference type="EMBL" id="CAJVAS010000021">
    <property type="protein sequence ID" value="CAG7640426.1"/>
    <property type="molecule type" value="Genomic_DNA"/>
</dbReference>
<evidence type="ECO:0000313" key="14">
    <source>
        <dbReference type="Proteomes" id="UP000693672"/>
    </source>
</evidence>
<comment type="subunit">
    <text evidence="9">The complex is composed of two ATP-binding proteins (NikD and NikE), two transmembrane proteins (NikB and NikC) and a solute-binding protein (NikA).</text>
</comment>
<evidence type="ECO:0000256" key="3">
    <source>
        <dbReference type="ARBA" id="ARBA00022475"/>
    </source>
</evidence>
<dbReference type="Proteomes" id="UP000693672">
    <property type="component" value="Unassembled WGS sequence"/>
</dbReference>
<evidence type="ECO:0000259" key="12">
    <source>
        <dbReference type="PROSITE" id="PS50928"/>
    </source>
</evidence>
<feature type="transmembrane region" description="Helical" evidence="11">
    <location>
        <begin position="139"/>
        <end position="161"/>
    </location>
</feature>
<dbReference type="PANTHER" id="PTHR43163">
    <property type="entry name" value="DIPEPTIDE TRANSPORT SYSTEM PERMEASE PROTEIN DPPB-RELATED"/>
    <property type="match status" value="1"/>
</dbReference>
<keyword evidence="4" id="KW-0533">Nickel</keyword>
<keyword evidence="6 11" id="KW-1133">Transmembrane helix</keyword>
<feature type="domain" description="ABC transmembrane type-1" evidence="12">
    <location>
        <begin position="99"/>
        <end position="296"/>
    </location>
</feature>
<keyword evidence="3" id="KW-1003">Cell membrane</keyword>
<sequence length="313" mass="35048">MMAWLIVRRILSVIPILFGVSVITFLFVRLLPVDPAEAYLRLSKIPVSDEALALVRTELGLDRPLYVQYLSWLGGALRLDFGTSYISKRPVWDEMMAYLPATLQLTFSSIALAFVISLPIGMLSALYKDRMFDHLSRTLSFVGAATPSFCLGFLLIYLFSLKLDIFPVSGRGGLLHLALPSFTLALASVAVYTRMLRGSTLDELHQPYVLYARARGIRERFVIGKHVLKNALTPLVTTMGMHIGHKLSGSIIVENVFAWPGIGRHFVNALFGRDYPVILCYVLLVTTIIIVCNLLIDIFHMIIDPRVRRKGAH</sequence>
<evidence type="ECO:0000256" key="2">
    <source>
        <dbReference type="ARBA" id="ARBA00022448"/>
    </source>
</evidence>
<dbReference type="NCBIfam" id="NF045470">
    <property type="entry name" value="Opp2B"/>
    <property type="match status" value="1"/>
</dbReference>
<dbReference type="Pfam" id="PF00528">
    <property type="entry name" value="BPD_transp_1"/>
    <property type="match status" value="1"/>
</dbReference>
<evidence type="ECO:0000313" key="13">
    <source>
        <dbReference type="EMBL" id="CAG7640426.1"/>
    </source>
</evidence>
<keyword evidence="8 11" id="KW-0472">Membrane</keyword>
<comment type="subcellular location">
    <subcellularLocation>
        <location evidence="1 11">Cell membrane</location>
        <topology evidence="1 11">Multi-pass membrane protein</topology>
    </subcellularLocation>
</comment>
<evidence type="ECO:0000256" key="1">
    <source>
        <dbReference type="ARBA" id="ARBA00004651"/>
    </source>
</evidence>
<proteinExistence type="inferred from homology"/>
<comment type="caution">
    <text evidence="13">The sequence shown here is derived from an EMBL/GenBank/DDBJ whole genome shotgun (WGS) entry which is preliminary data.</text>
</comment>
<evidence type="ECO:0000256" key="11">
    <source>
        <dbReference type="RuleBase" id="RU363032"/>
    </source>
</evidence>
<evidence type="ECO:0000256" key="10">
    <source>
        <dbReference type="ARBA" id="ARBA00044774"/>
    </source>
</evidence>
<dbReference type="GO" id="GO:0005886">
    <property type="term" value="C:plasma membrane"/>
    <property type="evidence" value="ECO:0007669"/>
    <property type="project" value="UniProtKB-SubCell"/>
</dbReference>
<dbReference type="PANTHER" id="PTHR43163:SF6">
    <property type="entry name" value="DIPEPTIDE TRANSPORT SYSTEM PERMEASE PROTEIN DPPB-RELATED"/>
    <property type="match status" value="1"/>
</dbReference>
<dbReference type="InterPro" id="IPR045621">
    <property type="entry name" value="BPD_transp_1_N"/>
</dbReference>
<keyword evidence="14" id="KW-1185">Reference proteome</keyword>
<reference evidence="13" key="1">
    <citation type="submission" date="2021-06" db="EMBL/GenBank/DDBJ databases">
        <authorList>
            <person name="Criscuolo A."/>
        </authorList>
    </citation>
    <scope>NUCLEOTIDE SEQUENCE</scope>
    <source>
        <strain evidence="13">CIP111600</strain>
    </source>
</reference>
<comment type="similarity">
    <text evidence="11">Belongs to the binding-protein-dependent transport system permease family.</text>
</comment>
<keyword evidence="7" id="KW-0406">Ion transport</keyword>
<dbReference type="CDD" id="cd06261">
    <property type="entry name" value="TM_PBP2"/>
    <property type="match status" value="1"/>
</dbReference>
<dbReference type="PROSITE" id="PS50928">
    <property type="entry name" value="ABC_TM1"/>
    <property type="match status" value="1"/>
</dbReference>
<dbReference type="GO" id="GO:0015099">
    <property type="term" value="F:nickel cation transmembrane transporter activity"/>
    <property type="evidence" value="ECO:0007669"/>
    <property type="project" value="InterPro"/>
</dbReference>
<dbReference type="GO" id="GO:0071916">
    <property type="term" value="F:dipeptide transmembrane transporter activity"/>
    <property type="evidence" value="ECO:0007669"/>
    <property type="project" value="TreeGrafter"/>
</dbReference>
<evidence type="ECO:0000256" key="5">
    <source>
        <dbReference type="ARBA" id="ARBA00022692"/>
    </source>
</evidence>
<organism evidence="13 14">
    <name type="scientific">Paenibacillus solanacearum</name>
    <dbReference type="NCBI Taxonomy" id="2048548"/>
    <lineage>
        <taxon>Bacteria</taxon>
        <taxon>Bacillati</taxon>
        <taxon>Bacillota</taxon>
        <taxon>Bacilli</taxon>
        <taxon>Bacillales</taxon>
        <taxon>Paenibacillaceae</taxon>
        <taxon>Paenibacillus</taxon>
    </lineage>
</organism>
<protein>
    <recommendedName>
        <fullName evidence="10">Nickel import system permease protein NikB</fullName>
    </recommendedName>
</protein>
<feature type="transmembrane region" description="Helical" evidence="11">
    <location>
        <begin position="12"/>
        <end position="31"/>
    </location>
</feature>
<feature type="transmembrane region" description="Helical" evidence="11">
    <location>
        <begin position="105"/>
        <end position="127"/>
    </location>
</feature>
<keyword evidence="7" id="KW-0921">Nickel transport</keyword>
<feature type="transmembrane region" description="Helical" evidence="11">
    <location>
        <begin position="278"/>
        <end position="303"/>
    </location>
</feature>
<gene>
    <name evidence="13" type="primary">nikB_4</name>
    <name evidence="13" type="ORF">PAESOLCIP111_04134</name>
</gene>
<evidence type="ECO:0000256" key="4">
    <source>
        <dbReference type="ARBA" id="ARBA00022596"/>
    </source>
</evidence>
<evidence type="ECO:0000256" key="9">
    <source>
        <dbReference type="ARBA" id="ARBA00038669"/>
    </source>
</evidence>
<evidence type="ECO:0000256" key="6">
    <source>
        <dbReference type="ARBA" id="ARBA00022989"/>
    </source>
</evidence>
<dbReference type="InterPro" id="IPR050045">
    <property type="entry name" value="Opp2B"/>
</dbReference>
<keyword evidence="2 11" id="KW-0813">Transport</keyword>
<feature type="transmembrane region" description="Helical" evidence="11">
    <location>
        <begin position="173"/>
        <end position="192"/>
    </location>
</feature>
<accession>A0A916NRD1</accession>